<proteinExistence type="predicted"/>
<feature type="region of interest" description="Disordered" evidence="1">
    <location>
        <begin position="1"/>
        <end position="20"/>
    </location>
</feature>
<keyword evidence="2" id="KW-0812">Transmembrane</keyword>
<accession>A0A371RFL1</accession>
<feature type="transmembrane region" description="Helical" evidence="2">
    <location>
        <begin position="212"/>
        <end position="234"/>
    </location>
</feature>
<organism evidence="3 4">
    <name type="scientific">Parvularcula marina</name>
    <dbReference type="NCBI Taxonomy" id="2292771"/>
    <lineage>
        <taxon>Bacteria</taxon>
        <taxon>Pseudomonadati</taxon>
        <taxon>Pseudomonadota</taxon>
        <taxon>Alphaproteobacteria</taxon>
        <taxon>Parvularculales</taxon>
        <taxon>Parvularculaceae</taxon>
        <taxon>Parvularcula</taxon>
    </lineage>
</organism>
<keyword evidence="2" id="KW-1133">Transmembrane helix</keyword>
<keyword evidence="4" id="KW-1185">Reference proteome</keyword>
<feature type="transmembrane region" description="Helical" evidence="2">
    <location>
        <begin position="90"/>
        <end position="109"/>
    </location>
</feature>
<feature type="transmembrane region" description="Helical" evidence="2">
    <location>
        <begin position="185"/>
        <end position="206"/>
    </location>
</feature>
<dbReference type="Proteomes" id="UP000264589">
    <property type="component" value="Unassembled WGS sequence"/>
</dbReference>
<feature type="transmembrane region" description="Helical" evidence="2">
    <location>
        <begin position="121"/>
        <end position="142"/>
    </location>
</feature>
<feature type="transmembrane region" description="Helical" evidence="2">
    <location>
        <begin position="154"/>
        <end position="173"/>
    </location>
</feature>
<keyword evidence="2" id="KW-0472">Membrane</keyword>
<protein>
    <recommendedName>
        <fullName evidence="5">DUF998 domain-containing protein</fullName>
    </recommendedName>
</protein>
<evidence type="ECO:0000313" key="4">
    <source>
        <dbReference type="Proteomes" id="UP000264589"/>
    </source>
</evidence>
<evidence type="ECO:0000256" key="2">
    <source>
        <dbReference type="SAM" id="Phobius"/>
    </source>
</evidence>
<evidence type="ECO:0000256" key="1">
    <source>
        <dbReference type="SAM" id="MobiDB-lite"/>
    </source>
</evidence>
<dbReference type="RefSeq" id="WP_116390867.1">
    <property type="nucleotide sequence ID" value="NZ_QUQO01000001.1"/>
</dbReference>
<name>A0A371RFL1_9PROT</name>
<gene>
    <name evidence="3" type="ORF">DX908_02430</name>
</gene>
<dbReference type="EMBL" id="QUQO01000001">
    <property type="protein sequence ID" value="RFB04239.1"/>
    <property type="molecule type" value="Genomic_DNA"/>
</dbReference>
<dbReference type="AlphaFoldDB" id="A0A371RFL1"/>
<evidence type="ECO:0008006" key="5">
    <source>
        <dbReference type="Google" id="ProtNLM"/>
    </source>
</evidence>
<dbReference type="InParanoid" id="A0A371RFL1"/>
<feature type="transmembrane region" description="Helical" evidence="2">
    <location>
        <begin position="49"/>
        <end position="70"/>
    </location>
</feature>
<dbReference type="OrthoDB" id="7065604at2"/>
<comment type="caution">
    <text evidence="3">The sequence shown here is derived from an EMBL/GenBank/DDBJ whole genome shotgun (WGS) entry which is preliminary data.</text>
</comment>
<evidence type="ECO:0000313" key="3">
    <source>
        <dbReference type="EMBL" id="RFB04239.1"/>
    </source>
</evidence>
<sequence>MTATDFTIDDTSDSEGAKSSPRVVERYRAQELTTGYRLQMLFGRVADRVVSAAGVALLFLPFLIGGLLLADIPAKLFDGWTSVESLKPSQWLSRGDLFFTAGIFLLVLLTRRHGGRVAHQALALAWTAAIILTLLMLIYLAPTLQQSDFPNGRYMLGLVSGWYAGAHVAVAIYDLTRGSRWWRPPFLALAGGLGVQSMIYFFVVYAATGAPWVYWVGTNFMLQLVMSVVFVGLYRTLRHSFRPRSGRVSGYGGR</sequence>
<reference evidence="3 4" key="1">
    <citation type="submission" date="2018-08" db="EMBL/GenBank/DDBJ databases">
        <title>Parvularcula sp. SM1705, isolated from surface water of the South Sea China.</title>
        <authorList>
            <person name="Sun L."/>
        </authorList>
    </citation>
    <scope>NUCLEOTIDE SEQUENCE [LARGE SCALE GENOMIC DNA]</scope>
    <source>
        <strain evidence="3 4">SM1705</strain>
    </source>
</reference>